<evidence type="ECO:0000256" key="1">
    <source>
        <dbReference type="SAM" id="MobiDB-lite"/>
    </source>
</evidence>
<evidence type="ECO:0000313" key="3">
    <source>
        <dbReference type="Proteomes" id="UP000799778"/>
    </source>
</evidence>
<dbReference type="AlphaFoldDB" id="A0A6A5XBA7"/>
<feature type="compositionally biased region" description="Low complexity" evidence="1">
    <location>
        <begin position="96"/>
        <end position="110"/>
    </location>
</feature>
<dbReference type="RefSeq" id="XP_033378694.1">
    <property type="nucleotide sequence ID" value="XM_033534405.1"/>
</dbReference>
<keyword evidence="3" id="KW-1185">Reference proteome</keyword>
<accession>A0A6A5XBA7</accession>
<protein>
    <submittedName>
        <fullName evidence="2">Uncharacterized protein</fullName>
    </submittedName>
</protein>
<evidence type="ECO:0000313" key="2">
    <source>
        <dbReference type="EMBL" id="KAF2010355.1"/>
    </source>
</evidence>
<feature type="region of interest" description="Disordered" evidence="1">
    <location>
        <begin position="68"/>
        <end position="132"/>
    </location>
</feature>
<name>A0A6A5XBA7_9PLEO</name>
<organism evidence="2 3">
    <name type="scientific">Aaosphaeria arxii CBS 175.79</name>
    <dbReference type="NCBI Taxonomy" id="1450172"/>
    <lineage>
        <taxon>Eukaryota</taxon>
        <taxon>Fungi</taxon>
        <taxon>Dikarya</taxon>
        <taxon>Ascomycota</taxon>
        <taxon>Pezizomycotina</taxon>
        <taxon>Dothideomycetes</taxon>
        <taxon>Pleosporomycetidae</taxon>
        <taxon>Pleosporales</taxon>
        <taxon>Pleosporales incertae sedis</taxon>
        <taxon>Aaosphaeria</taxon>
    </lineage>
</organism>
<dbReference type="GeneID" id="54291802"/>
<proteinExistence type="predicted"/>
<feature type="compositionally biased region" description="Polar residues" evidence="1">
    <location>
        <begin position="115"/>
        <end position="124"/>
    </location>
</feature>
<reference evidence="2" key="1">
    <citation type="journal article" date="2020" name="Stud. Mycol.">
        <title>101 Dothideomycetes genomes: a test case for predicting lifestyles and emergence of pathogens.</title>
        <authorList>
            <person name="Haridas S."/>
            <person name="Albert R."/>
            <person name="Binder M."/>
            <person name="Bloem J."/>
            <person name="Labutti K."/>
            <person name="Salamov A."/>
            <person name="Andreopoulos B."/>
            <person name="Baker S."/>
            <person name="Barry K."/>
            <person name="Bills G."/>
            <person name="Bluhm B."/>
            <person name="Cannon C."/>
            <person name="Castanera R."/>
            <person name="Culley D."/>
            <person name="Daum C."/>
            <person name="Ezra D."/>
            <person name="Gonzalez J."/>
            <person name="Henrissat B."/>
            <person name="Kuo A."/>
            <person name="Liang C."/>
            <person name="Lipzen A."/>
            <person name="Lutzoni F."/>
            <person name="Magnuson J."/>
            <person name="Mondo S."/>
            <person name="Nolan M."/>
            <person name="Ohm R."/>
            <person name="Pangilinan J."/>
            <person name="Park H.-J."/>
            <person name="Ramirez L."/>
            <person name="Alfaro M."/>
            <person name="Sun H."/>
            <person name="Tritt A."/>
            <person name="Yoshinaga Y."/>
            <person name="Zwiers L.-H."/>
            <person name="Turgeon B."/>
            <person name="Goodwin S."/>
            <person name="Spatafora J."/>
            <person name="Crous P."/>
            <person name="Grigoriev I."/>
        </authorList>
    </citation>
    <scope>NUCLEOTIDE SEQUENCE</scope>
    <source>
        <strain evidence="2">CBS 175.79</strain>
    </source>
</reference>
<gene>
    <name evidence="2" type="ORF">BU24DRAFT_56797</name>
</gene>
<dbReference type="Proteomes" id="UP000799778">
    <property type="component" value="Unassembled WGS sequence"/>
</dbReference>
<sequence length="144" mass="15827">MIHTYIHKTHIHTHKTTLNNTRHTQYLPVLDSQCDVAVLSPSPPFTTTTVVTITITITIRSINSLGQTSFRLPPSPPLPNSSPHHPRSPNKHVIDLLSPSLSPLTPTHPTRPAISHNSVRSQTHTPPPDLAFPNAHCLHQALLA</sequence>
<dbReference type="EMBL" id="ML978076">
    <property type="protein sequence ID" value="KAF2010355.1"/>
    <property type="molecule type" value="Genomic_DNA"/>
</dbReference>